<dbReference type="AlphaFoldDB" id="A0A1G5HQ33"/>
<dbReference type="EMBL" id="FMVF01000008">
    <property type="protein sequence ID" value="SCY65873.1"/>
    <property type="molecule type" value="Genomic_DNA"/>
</dbReference>
<dbReference type="Proteomes" id="UP000199354">
    <property type="component" value="Unassembled WGS sequence"/>
</dbReference>
<keyword evidence="3" id="KW-1185">Reference proteome</keyword>
<protein>
    <submittedName>
        <fullName evidence="2">Uncharacterized protein</fullName>
    </submittedName>
</protein>
<feature type="transmembrane region" description="Helical" evidence="1">
    <location>
        <begin position="32"/>
        <end position="55"/>
    </location>
</feature>
<sequence length="90" mass="10730">MRKLVLVVSLGVFAFSGYYFAANLRDSADLNYIIYMSIWGLLILISLIGIVYNFPTLRHHKRHMRNLIYNSYSSQRIRNKEFDRQYHIVN</sequence>
<gene>
    <name evidence="2" type="ORF">SAMN02927903_01950</name>
</gene>
<name>A0A1G5HQ33_9FLAO</name>
<keyword evidence="1" id="KW-1133">Transmembrane helix</keyword>
<evidence type="ECO:0000313" key="2">
    <source>
        <dbReference type="EMBL" id="SCY65873.1"/>
    </source>
</evidence>
<accession>A0A1G5HQ33</accession>
<organism evidence="2 3">
    <name type="scientific">Flavobacterium caeni</name>
    <dbReference type="NCBI Taxonomy" id="490189"/>
    <lineage>
        <taxon>Bacteria</taxon>
        <taxon>Pseudomonadati</taxon>
        <taxon>Bacteroidota</taxon>
        <taxon>Flavobacteriia</taxon>
        <taxon>Flavobacteriales</taxon>
        <taxon>Flavobacteriaceae</taxon>
        <taxon>Flavobacterium</taxon>
    </lineage>
</organism>
<proteinExistence type="predicted"/>
<evidence type="ECO:0000256" key="1">
    <source>
        <dbReference type="SAM" id="Phobius"/>
    </source>
</evidence>
<evidence type="ECO:0000313" key="3">
    <source>
        <dbReference type="Proteomes" id="UP000199354"/>
    </source>
</evidence>
<dbReference type="OrthoDB" id="1364022at2"/>
<keyword evidence="1" id="KW-0812">Transmembrane</keyword>
<dbReference type="STRING" id="490189.SAMN02927903_01950"/>
<dbReference type="RefSeq" id="WP_139149641.1">
    <property type="nucleotide sequence ID" value="NZ_FMVF01000008.1"/>
</dbReference>
<keyword evidence="1" id="KW-0472">Membrane</keyword>
<reference evidence="2 3" key="1">
    <citation type="submission" date="2016-10" db="EMBL/GenBank/DDBJ databases">
        <authorList>
            <person name="de Groot N.N."/>
        </authorList>
    </citation>
    <scope>NUCLEOTIDE SEQUENCE [LARGE SCALE GENOMIC DNA]</scope>
    <source>
        <strain evidence="2 3">CGMCC 1.7031</strain>
    </source>
</reference>